<proteinExistence type="predicted"/>
<protein>
    <submittedName>
        <fullName evidence="1">Uncharacterized protein</fullName>
    </submittedName>
</protein>
<accession>A0A517P825</accession>
<organism evidence="1 2">
    <name type="scientific">Alienimonas californiensis</name>
    <dbReference type="NCBI Taxonomy" id="2527989"/>
    <lineage>
        <taxon>Bacteria</taxon>
        <taxon>Pseudomonadati</taxon>
        <taxon>Planctomycetota</taxon>
        <taxon>Planctomycetia</taxon>
        <taxon>Planctomycetales</taxon>
        <taxon>Planctomycetaceae</taxon>
        <taxon>Alienimonas</taxon>
    </lineage>
</organism>
<dbReference type="KEGG" id="acaf:CA12_16140"/>
<dbReference type="OrthoDB" id="291546at2"/>
<dbReference type="Proteomes" id="UP000318741">
    <property type="component" value="Chromosome"/>
</dbReference>
<reference evidence="1 2" key="1">
    <citation type="submission" date="2019-02" db="EMBL/GenBank/DDBJ databases">
        <title>Deep-cultivation of Planctomycetes and their phenomic and genomic characterization uncovers novel biology.</title>
        <authorList>
            <person name="Wiegand S."/>
            <person name="Jogler M."/>
            <person name="Boedeker C."/>
            <person name="Pinto D."/>
            <person name="Vollmers J."/>
            <person name="Rivas-Marin E."/>
            <person name="Kohn T."/>
            <person name="Peeters S.H."/>
            <person name="Heuer A."/>
            <person name="Rast P."/>
            <person name="Oberbeckmann S."/>
            <person name="Bunk B."/>
            <person name="Jeske O."/>
            <person name="Meyerdierks A."/>
            <person name="Storesund J.E."/>
            <person name="Kallscheuer N."/>
            <person name="Luecker S."/>
            <person name="Lage O.M."/>
            <person name="Pohl T."/>
            <person name="Merkel B.J."/>
            <person name="Hornburger P."/>
            <person name="Mueller R.-W."/>
            <person name="Bruemmer F."/>
            <person name="Labrenz M."/>
            <person name="Spormann A.M."/>
            <person name="Op den Camp H."/>
            <person name="Overmann J."/>
            <person name="Amann R."/>
            <person name="Jetten M.S.M."/>
            <person name="Mascher T."/>
            <person name="Medema M.H."/>
            <person name="Devos D.P."/>
            <person name="Kaster A.-K."/>
            <person name="Ovreas L."/>
            <person name="Rohde M."/>
            <person name="Galperin M.Y."/>
            <person name="Jogler C."/>
        </authorList>
    </citation>
    <scope>NUCLEOTIDE SEQUENCE [LARGE SCALE GENOMIC DNA]</scope>
    <source>
        <strain evidence="1 2">CA12</strain>
    </source>
</reference>
<name>A0A517P825_9PLAN</name>
<dbReference type="RefSeq" id="WP_145358418.1">
    <property type="nucleotide sequence ID" value="NZ_CP036265.1"/>
</dbReference>
<evidence type="ECO:0000313" key="1">
    <source>
        <dbReference type="EMBL" id="QDT15529.1"/>
    </source>
</evidence>
<gene>
    <name evidence="1" type="ORF">CA12_16140</name>
</gene>
<dbReference type="AlphaFoldDB" id="A0A517P825"/>
<sequence length="299" mass="31956">MTAALLLLACLCVPQDAPPEPEAPAAGLRDRAVAELEAALDAPLAEENGLQDLRPGDTLAEAVENLLPGHVVRPDTPRLDLEGIDLRDLPLENPPRLPAGRFSVRTAFEELLESVTDVPLTLINDGGILKITTQDYAEERLLTRTYAVRDLLEAAGPSAAARRLPNFNDPRLRPGGNCFGPPYDPVAEATDVADVWRADDGNPPATPLETALIAEQPLIDLIFATTGGLREGGGWEEIDGEGGSLEFFNGLLTVRQTEPVHRQIAHLLADLRAADAAQPWTVPLTLPDPGAAPAQEPNE</sequence>
<evidence type="ECO:0000313" key="2">
    <source>
        <dbReference type="Proteomes" id="UP000318741"/>
    </source>
</evidence>
<dbReference type="EMBL" id="CP036265">
    <property type="protein sequence ID" value="QDT15529.1"/>
    <property type="molecule type" value="Genomic_DNA"/>
</dbReference>
<keyword evidence="2" id="KW-1185">Reference proteome</keyword>